<organism evidence="8">
    <name type="scientific">Eucalyptus grandis</name>
    <name type="common">Flooded gum</name>
    <dbReference type="NCBI Taxonomy" id="71139"/>
    <lineage>
        <taxon>Eukaryota</taxon>
        <taxon>Viridiplantae</taxon>
        <taxon>Streptophyta</taxon>
        <taxon>Embryophyta</taxon>
        <taxon>Tracheophyta</taxon>
        <taxon>Spermatophyta</taxon>
        <taxon>Magnoliopsida</taxon>
        <taxon>eudicotyledons</taxon>
        <taxon>Gunneridae</taxon>
        <taxon>Pentapetalae</taxon>
        <taxon>rosids</taxon>
        <taxon>malvids</taxon>
        <taxon>Myrtales</taxon>
        <taxon>Myrtaceae</taxon>
        <taxon>Myrtoideae</taxon>
        <taxon>Eucalypteae</taxon>
        <taxon>Eucalyptus</taxon>
    </lineage>
</organism>
<name>A0A058ZRZ0_EUCGR</name>
<keyword evidence="4" id="KW-1015">Disulfide bond</keyword>
<reference evidence="7" key="4">
    <citation type="submission" date="2023-07" db="EMBL/GenBank/DDBJ databases">
        <authorList>
            <person name="Myburg A.A."/>
            <person name="Grattapaglia D."/>
            <person name="Tuskan G.A."/>
            <person name="Hellsten U."/>
            <person name="Hayes R.D."/>
            <person name="Grimwood J."/>
            <person name="Jenkins J."/>
            <person name="Lindquist E."/>
            <person name="Tice H."/>
            <person name="Bauer D."/>
            <person name="Goodstein D.M."/>
            <person name="Dubchak I."/>
            <person name="Poliakov A."/>
            <person name="Mizrachi E."/>
            <person name="Kullan A.R."/>
            <person name="Hussey S.G."/>
            <person name="Pinard D."/>
            <person name="Van D.M."/>
            <person name="Singh P."/>
            <person name="Van J.I."/>
            <person name="Silva-Junior O.B."/>
            <person name="Togawa R.C."/>
            <person name="Pappas M.R."/>
            <person name="Faria D.A."/>
            <person name="Sansaloni C.P."/>
            <person name="Petroli C.D."/>
            <person name="Yang X."/>
            <person name="Ranjan P."/>
            <person name="Tschaplinski T.J."/>
            <person name="Ye C.Y."/>
            <person name="Li T."/>
            <person name="Sterck L."/>
            <person name="Vanneste K."/>
            <person name="Murat F."/>
            <person name="Soler M."/>
            <person name="Clemente H.S."/>
            <person name="Saidi N."/>
            <person name="Cassan-Wang H."/>
            <person name="Dunand C."/>
            <person name="Hefer C.A."/>
            <person name="Bornberg-Bauer E."/>
            <person name="Kersting A.R."/>
            <person name="Vining K."/>
            <person name="Amarasinghe V."/>
            <person name="Ranik M."/>
            <person name="Naithani S."/>
            <person name="Elser J."/>
            <person name="Boyd A.E."/>
            <person name="Liston A."/>
            <person name="Spatafora J.W."/>
            <person name="Dharmwardhana P."/>
            <person name="Raja R."/>
            <person name="Sullivan C."/>
            <person name="Romanel E."/>
            <person name="Alves-Ferreira M."/>
            <person name="Kulheim C."/>
            <person name="Foley W."/>
            <person name="Carocha V."/>
            <person name="Paiva J."/>
            <person name="Kudrna D."/>
            <person name="Brommonschenkel S.H."/>
            <person name="Pasquali G."/>
            <person name="Byrne M."/>
            <person name="Rigault P."/>
            <person name="Tibbits J."/>
            <person name="Spokevicius A."/>
            <person name="Jones R.C."/>
            <person name="Steane D.A."/>
            <person name="Vaillancourt R.E."/>
            <person name="Potts B.M."/>
            <person name="Joubert F."/>
            <person name="Barry K."/>
            <person name="Pappas G.J."/>
            <person name="Strauss S.H."/>
            <person name="Jaiswal P."/>
            <person name="Grima-Pettenati J."/>
            <person name="Salse J."/>
            <person name="Van D.P."/>
            <person name="Rokhsar D.S."/>
            <person name="Schmutz J."/>
        </authorList>
    </citation>
    <scope>NUCLEOTIDE SEQUENCE</scope>
    <source>
        <tissue evidence="7">Leaf extractions</tissue>
    </source>
</reference>
<feature type="domain" description="SCP" evidence="6">
    <location>
        <begin position="44"/>
        <end position="175"/>
    </location>
</feature>
<dbReference type="SMART" id="SM00198">
    <property type="entry name" value="SCP"/>
    <property type="match status" value="1"/>
</dbReference>
<dbReference type="GO" id="GO:0005615">
    <property type="term" value="C:extracellular space"/>
    <property type="evidence" value="ECO:0000318"/>
    <property type="project" value="GO_Central"/>
</dbReference>
<evidence type="ECO:0000313" key="8">
    <source>
        <dbReference type="EMBL" id="KCW44547.1"/>
    </source>
</evidence>
<dbReference type="FunFam" id="3.40.33.10:FF:000006">
    <property type="entry name" value="Putative pathogenesis-related protein 1"/>
    <property type="match status" value="1"/>
</dbReference>
<accession>A0A058ZRZ0</accession>
<evidence type="ECO:0000256" key="4">
    <source>
        <dbReference type="ARBA" id="ARBA00023157"/>
    </source>
</evidence>
<dbReference type="OMA" id="YYWVVAR"/>
<keyword evidence="3" id="KW-0611">Plant defense</keyword>
<dbReference type="AlphaFoldDB" id="A0A058ZRZ0"/>
<protein>
    <recommendedName>
        <fullName evidence="5">Pathogenesis-related protein 1</fullName>
    </recommendedName>
</protein>
<dbReference type="InterPro" id="IPR001283">
    <property type="entry name" value="CRISP-related"/>
</dbReference>
<reference evidence="8" key="1">
    <citation type="submission" date="2013-07" db="EMBL/GenBank/DDBJ databases">
        <title>The genome of Eucalyptus grandis.</title>
        <authorList>
            <person name="Schmutz J."/>
            <person name="Hayes R."/>
            <person name="Myburg A."/>
            <person name="Tuskan G."/>
            <person name="Grattapaglia D."/>
            <person name="Rokhsar D.S."/>
        </authorList>
    </citation>
    <scope>NUCLEOTIDE SEQUENCE</scope>
    <source>
        <tissue evidence="8">Leaf extractions</tissue>
    </source>
</reference>
<dbReference type="PANTHER" id="PTHR10334">
    <property type="entry name" value="CYSTEINE-RICH SECRETORY PROTEIN-RELATED"/>
    <property type="match status" value="1"/>
</dbReference>
<evidence type="ECO:0000256" key="2">
    <source>
        <dbReference type="ARBA" id="ARBA00022729"/>
    </source>
</evidence>
<keyword evidence="9" id="KW-1185">Reference proteome</keyword>
<dbReference type="InterPro" id="IPR035940">
    <property type="entry name" value="CAP_sf"/>
</dbReference>
<dbReference type="eggNOG" id="KOG3017">
    <property type="taxonomic scope" value="Eukaryota"/>
</dbReference>
<gene>
    <name evidence="8" type="ORF">EUGRSUZ_L01945</name>
</gene>
<dbReference type="InterPro" id="IPR018244">
    <property type="entry name" value="Allrgn_V5/Tpx1_CS"/>
</dbReference>
<keyword evidence="2" id="KW-0732">Signal</keyword>
<dbReference type="PROSITE" id="PS01010">
    <property type="entry name" value="CRISP_2"/>
    <property type="match status" value="1"/>
</dbReference>
<evidence type="ECO:0000256" key="1">
    <source>
        <dbReference type="ARBA" id="ARBA00009923"/>
    </source>
</evidence>
<dbReference type="SUPFAM" id="SSF55797">
    <property type="entry name" value="PR-1-like"/>
    <property type="match status" value="1"/>
</dbReference>
<dbReference type="Pfam" id="PF00188">
    <property type="entry name" value="CAP"/>
    <property type="match status" value="1"/>
</dbReference>
<dbReference type="Gramene" id="KCW44547">
    <property type="protein sequence ID" value="KCW44547"/>
    <property type="gene ID" value="EUGRSUZ_L01945"/>
</dbReference>
<reference evidence="7" key="3">
    <citation type="submission" date="2023-04" db="EMBL/GenBank/DDBJ databases">
        <title>WGS assembly of Eucalyptus grandis.</title>
        <authorList>
            <person name="Myburg A."/>
            <person name="Grattapaglia D."/>
            <person name="Tuskan G."/>
            <person name="Hellsten U."/>
            <person name="Hayes R."/>
            <person name="Grimwood J."/>
            <person name="Jenkins J."/>
            <person name="Lindquist E."/>
            <person name="Tice H."/>
            <person name="Bauer D."/>
            <person name="Goodstein D."/>
            <person name="Dubchak I."/>
            <person name="Poliakov A."/>
            <person name="Mizrachi E."/>
            <person name="Kullan A."/>
            <person name="Hussey S."/>
            <person name="Pinard D."/>
            <person name="Van D."/>
            <person name="Singh P."/>
            <person name="Van J."/>
            <person name="Silva-Junior O."/>
            <person name="Togawa R."/>
            <person name="Pappas M."/>
            <person name="Faria D."/>
            <person name="Sansaloni C."/>
            <person name="Petroli C."/>
            <person name="Yang X."/>
            <person name="Ranjan P."/>
            <person name="Tschaplinski T."/>
            <person name="Ye C."/>
            <person name="Li T."/>
            <person name="Sterck L."/>
            <person name="Vanneste K."/>
            <person name="Murat F."/>
            <person name="Soler M."/>
            <person name="Clemente H."/>
            <person name="Saidi N."/>
            <person name="Cassan-Wang H."/>
            <person name="Dunand C."/>
            <person name="Hefer C."/>
            <person name="Bornberg-Bauer E."/>
            <person name="Kersting A."/>
            <person name="Vining K."/>
            <person name="Amarasinghe V."/>
            <person name="Ranik M."/>
            <person name="Naithani S."/>
            <person name="Elser J."/>
            <person name="Boyd A."/>
            <person name="Liston A."/>
            <person name="Spatafora J."/>
            <person name="Dharmwardhana P."/>
            <person name="Raja R."/>
            <person name="Sullivan C."/>
            <person name="Romanel E."/>
            <person name="Alves-Ferreira M."/>
            <person name="Kulheim C."/>
            <person name="Foley W."/>
            <person name="Carocha V."/>
            <person name="Paiva J."/>
            <person name="Kudrna D."/>
            <person name="Brommonschenkel S."/>
            <person name="Pasquali G."/>
            <person name="Byrne M."/>
            <person name="Rigault P."/>
            <person name="Tibbits J."/>
            <person name="Spokevicius A."/>
            <person name="Jones R."/>
            <person name="Steane D."/>
            <person name="Vaillancourt R."/>
            <person name="Potts B."/>
            <person name="Joubert F."/>
            <person name="Barry K."/>
            <person name="Pappas G."/>
            <person name="Strauss S."/>
            <person name="Jaiswal P."/>
            <person name="Grima-Pettenati J."/>
            <person name="Salse J."/>
            <person name="Van D."/>
            <person name="Rokhsar D."/>
            <person name="Schmutz J."/>
        </authorList>
    </citation>
    <scope>NUCLEOTIDE SEQUENCE</scope>
    <source>
        <tissue evidence="7">Leaf extractions</tissue>
    </source>
</reference>
<sequence length="179" mass="19470">MLSVLEPLIQGLIPISENLDLNGGHNDGLSFLQPAFAETSFAQSTHQDFVDAHNAARAQVGVAPLAWNDTVAAYAQTYANKRAATGCALEHSMGPYGENLAEGYGELSGEDAVKMWVSERANYDHHSNACVGGECLHYTQVVWRSSIHLGCARVKCSNGWWFVTCNYDPPGNYEGESPY</sequence>
<dbReference type="EMBL" id="KK199223">
    <property type="protein sequence ID" value="KCW44547.1"/>
    <property type="molecule type" value="Genomic_DNA"/>
</dbReference>
<dbReference type="GO" id="GO:0098542">
    <property type="term" value="P:defense response to other organism"/>
    <property type="evidence" value="ECO:0007669"/>
    <property type="project" value="UniProtKB-ARBA"/>
</dbReference>
<dbReference type="Proteomes" id="UP000030711">
    <property type="component" value="Unassembled WGS sequence"/>
</dbReference>
<dbReference type="PRINTS" id="PR00837">
    <property type="entry name" value="V5TPXLIKE"/>
</dbReference>
<evidence type="ECO:0000313" key="9">
    <source>
        <dbReference type="Proteomes" id="UP000030711"/>
    </source>
</evidence>
<comment type="similarity">
    <text evidence="1">Belongs to the CRISP family.</text>
</comment>
<dbReference type="CDD" id="cd05381">
    <property type="entry name" value="CAP_PR-1"/>
    <property type="match status" value="1"/>
</dbReference>
<reference evidence="7" key="2">
    <citation type="journal article" date="2014" name="Nature">
        <title>The genome of Eucalyptus grandis.</title>
        <authorList>
            <person name="Myburg A.A."/>
            <person name="Grattapaglia D."/>
            <person name="Tuskan G.A."/>
            <person name="Hellsten U."/>
            <person name="Hayes R.D."/>
            <person name="Grimwood J."/>
            <person name="Jenkins J."/>
            <person name="Lindquist E."/>
            <person name="Tice H."/>
            <person name="Bauer D."/>
            <person name="Goodstein D.M."/>
            <person name="Dubchak I."/>
            <person name="Poliakov A."/>
            <person name="Mizrachi E."/>
            <person name="Kullan A.R."/>
            <person name="Hussey S.G."/>
            <person name="Pinard D."/>
            <person name="van der Merwe K."/>
            <person name="Singh P."/>
            <person name="van Jaarsveld I."/>
            <person name="Silva-Junior O.B."/>
            <person name="Togawa R.C."/>
            <person name="Pappas M.R."/>
            <person name="Faria D.A."/>
            <person name="Sansaloni C.P."/>
            <person name="Petroli C.D."/>
            <person name="Yang X."/>
            <person name="Ranjan P."/>
            <person name="Tschaplinski T.J."/>
            <person name="Ye C.Y."/>
            <person name="Li T."/>
            <person name="Sterck L."/>
            <person name="Vanneste K."/>
            <person name="Murat F."/>
            <person name="Soler M."/>
            <person name="Clemente H.S."/>
            <person name="Saidi N."/>
            <person name="Cassan-Wang H."/>
            <person name="Dunand C."/>
            <person name="Hefer C.A."/>
            <person name="Bornberg-Bauer E."/>
            <person name="Kersting A.R."/>
            <person name="Vining K."/>
            <person name="Amarasinghe V."/>
            <person name="Ranik M."/>
            <person name="Naithani S."/>
            <person name="Elser J."/>
            <person name="Boyd A.E."/>
            <person name="Liston A."/>
            <person name="Spatafora J.W."/>
            <person name="Dharmwardhana P."/>
            <person name="Raja R."/>
            <person name="Sullivan C."/>
            <person name="Romanel E."/>
            <person name="Alves-Ferreira M."/>
            <person name="Kulheim C."/>
            <person name="Foley W."/>
            <person name="Carocha V."/>
            <person name="Paiva J."/>
            <person name="Kudrna D."/>
            <person name="Brommonschenkel S.H."/>
            <person name="Pasquali G."/>
            <person name="Byrne M."/>
            <person name="Rigault P."/>
            <person name="Tibbits J."/>
            <person name="Spokevicius A."/>
            <person name="Jones R.C."/>
            <person name="Steane D.A."/>
            <person name="Vaillancourt R.E."/>
            <person name="Potts B.M."/>
            <person name="Joubert F."/>
            <person name="Barry K."/>
            <person name="Pappas G.J."/>
            <person name="Strauss S.H."/>
            <person name="Jaiswal P."/>
            <person name="Grima-Pettenati J."/>
            <person name="Salse J."/>
            <person name="Van de Peer Y."/>
            <person name="Rokhsar D.S."/>
            <person name="Schmutz J."/>
        </authorList>
    </citation>
    <scope>NUCLEOTIDE SEQUENCE</scope>
    <source>
        <tissue evidence="7">Leaf extractions</tissue>
    </source>
</reference>
<evidence type="ECO:0000256" key="3">
    <source>
        <dbReference type="ARBA" id="ARBA00022821"/>
    </source>
</evidence>
<dbReference type="EMBL" id="MU848707">
    <property type="protein sequence ID" value="KAK2632143.1"/>
    <property type="molecule type" value="Genomic_DNA"/>
</dbReference>
<dbReference type="InParanoid" id="A0A058ZRZ0"/>
<dbReference type="Gene3D" id="3.40.33.10">
    <property type="entry name" value="CAP"/>
    <property type="match status" value="1"/>
</dbReference>
<evidence type="ECO:0000313" key="7">
    <source>
        <dbReference type="EMBL" id="KAK2632143.1"/>
    </source>
</evidence>
<proteinExistence type="inferred from homology"/>
<evidence type="ECO:0000256" key="5">
    <source>
        <dbReference type="ARBA" id="ARBA00073092"/>
    </source>
</evidence>
<dbReference type="InterPro" id="IPR014044">
    <property type="entry name" value="CAP_dom"/>
</dbReference>
<evidence type="ECO:0000259" key="6">
    <source>
        <dbReference type="SMART" id="SM00198"/>
    </source>
</evidence>